<keyword evidence="5" id="KW-1185">Reference proteome</keyword>
<evidence type="ECO:0000313" key="4">
    <source>
        <dbReference type="EMBL" id="MBF6057072.1"/>
    </source>
</evidence>
<keyword evidence="3" id="KW-0998">Cell outer membrane</keyword>
<reference evidence="4 5" key="1">
    <citation type="submission" date="2020-11" db="EMBL/GenBank/DDBJ databases">
        <title>Sulfur oxidizing isolate from Hospital Hole Sinkhole.</title>
        <authorList>
            <person name="Scott K.M."/>
        </authorList>
    </citation>
    <scope>NUCLEOTIDE SEQUENCE [LARGE SCALE GENOMIC DNA]</scope>
    <source>
        <strain evidence="4 5">HH1</strain>
    </source>
</reference>
<gene>
    <name evidence="4" type="ORF">H8792_001830</name>
</gene>
<evidence type="ECO:0000313" key="5">
    <source>
        <dbReference type="Proteomes" id="UP001193680"/>
    </source>
</evidence>
<protein>
    <recommendedName>
        <fullName evidence="6">DUF560 domain-containing protein</fullName>
    </recommendedName>
</protein>
<evidence type="ECO:0000256" key="2">
    <source>
        <dbReference type="ARBA" id="ARBA00023136"/>
    </source>
</evidence>
<comment type="caution">
    <text evidence="4">The sequence shown here is derived from an EMBL/GenBank/DDBJ whole genome shotgun (WGS) entry which is preliminary data.</text>
</comment>
<evidence type="ECO:0000256" key="3">
    <source>
        <dbReference type="ARBA" id="ARBA00023237"/>
    </source>
</evidence>
<keyword evidence="2" id="KW-0472">Membrane</keyword>
<dbReference type="EMBL" id="JACBGI020000002">
    <property type="protein sequence ID" value="MBF6057072.1"/>
    <property type="molecule type" value="Genomic_DNA"/>
</dbReference>
<evidence type="ECO:0000256" key="1">
    <source>
        <dbReference type="ARBA" id="ARBA00004442"/>
    </source>
</evidence>
<organism evidence="4 5">
    <name type="scientific">Thiomicrorhabdus heinhorstiae</name>
    <dbReference type="NCBI Taxonomy" id="2748010"/>
    <lineage>
        <taxon>Bacteria</taxon>
        <taxon>Pseudomonadati</taxon>
        <taxon>Pseudomonadota</taxon>
        <taxon>Gammaproteobacteria</taxon>
        <taxon>Thiotrichales</taxon>
        <taxon>Piscirickettsiaceae</taxon>
        <taxon>Thiomicrorhabdus</taxon>
    </lineage>
</organism>
<comment type="subcellular location">
    <subcellularLocation>
        <location evidence="1">Cell outer membrane</location>
    </subcellularLocation>
</comment>
<dbReference type="Proteomes" id="UP001193680">
    <property type="component" value="Unassembled WGS sequence"/>
</dbReference>
<dbReference type="InterPro" id="IPR036942">
    <property type="entry name" value="Beta-barrel_TonB_sf"/>
</dbReference>
<sequence>MNAGLQSIDLSEFSINGNRLVSESGILPVIGLQIDTDLDSRWLLSAYANYSRGDLDYDGHLQSGSPYRSSTATEISTYGVSLKSPLGGKVLNAEHSLLLGFEYERWRRQIAGSHSVSELTEKYDSPSIFVGLNSEWPSFESSLIAAYRYNSTMDLDLSDQAYGSMELPGSLVIRLHLEKPLLKRLSANLSVQYAQTTRSSSYPLYASSDSSLIGNIIQPEHSKSSIAFYLSYLID</sequence>
<accession>A0ABS0BT97</accession>
<evidence type="ECO:0008006" key="6">
    <source>
        <dbReference type="Google" id="ProtNLM"/>
    </source>
</evidence>
<dbReference type="SUPFAM" id="SSF56935">
    <property type="entry name" value="Porins"/>
    <property type="match status" value="1"/>
</dbReference>
<dbReference type="RefSeq" id="WP_194947443.1">
    <property type="nucleotide sequence ID" value="NZ_JACBGI020000002.1"/>
</dbReference>
<name>A0ABS0BT97_9GAMM</name>
<proteinExistence type="predicted"/>
<dbReference type="Gene3D" id="2.40.170.20">
    <property type="entry name" value="TonB-dependent receptor, beta-barrel domain"/>
    <property type="match status" value="1"/>
</dbReference>